<dbReference type="OrthoDB" id="7833521at2"/>
<name>A0A318T2C5_9HYPH</name>
<reference evidence="1 2" key="1">
    <citation type="submission" date="2018-06" db="EMBL/GenBank/DDBJ databases">
        <title>Genomic Encyclopedia of Type Strains, Phase III (KMG-III): the genomes of soil and plant-associated and newly described type strains.</title>
        <authorList>
            <person name="Whitman W."/>
        </authorList>
    </citation>
    <scope>NUCLEOTIDE SEQUENCE [LARGE SCALE GENOMIC DNA]</scope>
    <source>
        <strain evidence="1 2">ORS 1419</strain>
    </source>
</reference>
<keyword evidence="2" id="KW-1185">Reference proteome</keyword>
<evidence type="ECO:0000313" key="2">
    <source>
        <dbReference type="Proteomes" id="UP000247454"/>
    </source>
</evidence>
<sequence length="226" mass="26809">MSIENIQLRKLLKLMFLDGRKRRSALRRDIREERNKQIARETGERDEGGGDFYSPFWADVRSHVFGTADLHTTVRDRIGANGRRSSLYPQLRDGFLRWWTERRRWTNEPFRQGRHLRSHLDFTDLQARVKVDSVLSVRDANGVEHYIYPYFFPEPAITNESARLGLWVLTQAFNDVPPDEMRILDVIRGRTFSIDRSPLLGNEEEEFRGRYRRLIEERDALLSEDE</sequence>
<proteinExistence type="predicted"/>
<protein>
    <submittedName>
        <fullName evidence="1">Uncharacterized protein</fullName>
    </submittedName>
</protein>
<organism evidence="1 2">
    <name type="scientific">Phyllobacterium leguminum</name>
    <dbReference type="NCBI Taxonomy" id="314237"/>
    <lineage>
        <taxon>Bacteria</taxon>
        <taxon>Pseudomonadati</taxon>
        <taxon>Pseudomonadota</taxon>
        <taxon>Alphaproteobacteria</taxon>
        <taxon>Hyphomicrobiales</taxon>
        <taxon>Phyllobacteriaceae</taxon>
        <taxon>Phyllobacterium</taxon>
    </lineage>
</organism>
<comment type="caution">
    <text evidence="1">The sequence shown here is derived from an EMBL/GenBank/DDBJ whole genome shotgun (WGS) entry which is preliminary data.</text>
</comment>
<dbReference type="AlphaFoldDB" id="A0A318T2C5"/>
<dbReference type="EMBL" id="QJTF01000009">
    <property type="protein sequence ID" value="PYE88052.1"/>
    <property type="molecule type" value="Genomic_DNA"/>
</dbReference>
<gene>
    <name evidence="1" type="ORF">C7477_10996</name>
</gene>
<accession>A0A318T2C5</accession>
<evidence type="ECO:0000313" key="1">
    <source>
        <dbReference type="EMBL" id="PYE88052.1"/>
    </source>
</evidence>
<dbReference type="RefSeq" id="WP_110751502.1">
    <property type="nucleotide sequence ID" value="NZ_QJTF01000009.1"/>
</dbReference>
<dbReference type="Proteomes" id="UP000247454">
    <property type="component" value="Unassembled WGS sequence"/>
</dbReference>